<sequence>MLRSASAFALGTALLLAPAGAAMAHTPLFSCYDNGDGTVLCEAGFSDGSSASGVAVRVLDADGGVLTDSQMDANSEFTFEMPEGDYSVLFDAGEGHQITVPAAEIF</sequence>
<dbReference type="InterPro" id="IPR013783">
    <property type="entry name" value="Ig-like_fold"/>
</dbReference>
<dbReference type="Gene3D" id="2.60.40.10">
    <property type="entry name" value="Immunoglobulins"/>
    <property type="match status" value="1"/>
</dbReference>
<dbReference type="AlphaFoldDB" id="A0A7W6RZC2"/>
<organism evidence="2 3">
    <name type="scientific">Roseospira goensis</name>
    <dbReference type="NCBI Taxonomy" id="391922"/>
    <lineage>
        <taxon>Bacteria</taxon>
        <taxon>Pseudomonadati</taxon>
        <taxon>Pseudomonadota</taxon>
        <taxon>Alphaproteobacteria</taxon>
        <taxon>Rhodospirillales</taxon>
        <taxon>Rhodospirillaceae</taxon>
        <taxon>Roseospira</taxon>
    </lineage>
</organism>
<keyword evidence="1" id="KW-0732">Signal</keyword>
<protein>
    <recommendedName>
        <fullName evidence="4">Carboxypeptidase regulatory-like domain-containing protein</fullName>
    </recommendedName>
</protein>
<keyword evidence="3" id="KW-1185">Reference proteome</keyword>
<comment type="caution">
    <text evidence="2">The sequence shown here is derived from an EMBL/GenBank/DDBJ whole genome shotgun (WGS) entry which is preliminary data.</text>
</comment>
<feature type="signal peptide" evidence="1">
    <location>
        <begin position="1"/>
        <end position="24"/>
    </location>
</feature>
<evidence type="ECO:0000313" key="2">
    <source>
        <dbReference type="EMBL" id="MBB4285922.1"/>
    </source>
</evidence>
<reference evidence="2 3" key="1">
    <citation type="submission" date="2020-08" db="EMBL/GenBank/DDBJ databases">
        <title>Genome sequencing of Purple Non-Sulfur Bacteria from various extreme environments.</title>
        <authorList>
            <person name="Mayer M."/>
        </authorList>
    </citation>
    <scope>NUCLEOTIDE SEQUENCE [LARGE SCALE GENOMIC DNA]</scope>
    <source>
        <strain evidence="2 3">JA135</strain>
    </source>
</reference>
<dbReference type="EMBL" id="JACIGI010000011">
    <property type="protein sequence ID" value="MBB4285922.1"/>
    <property type="molecule type" value="Genomic_DNA"/>
</dbReference>
<accession>A0A7W6RZC2</accession>
<evidence type="ECO:0000256" key="1">
    <source>
        <dbReference type="SAM" id="SignalP"/>
    </source>
</evidence>
<evidence type="ECO:0008006" key="4">
    <source>
        <dbReference type="Google" id="ProtNLM"/>
    </source>
</evidence>
<evidence type="ECO:0000313" key="3">
    <source>
        <dbReference type="Proteomes" id="UP000555728"/>
    </source>
</evidence>
<name>A0A7W6RZC2_9PROT</name>
<feature type="chain" id="PRO_5031315842" description="Carboxypeptidase regulatory-like domain-containing protein" evidence="1">
    <location>
        <begin position="25"/>
        <end position="106"/>
    </location>
</feature>
<proteinExistence type="predicted"/>
<dbReference type="RefSeq" id="WP_184433984.1">
    <property type="nucleotide sequence ID" value="NZ_JACIGI010000011.1"/>
</dbReference>
<dbReference type="Proteomes" id="UP000555728">
    <property type="component" value="Unassembled WGS sequence"/>
</dbReference>
<gene>
    <name evidence="2" type="ORF">GGD88_001645</name>
</gene>